<feature type="region of interest" description="Disordered" evidence="1">
    <location>
        <begin position="174"/>
        <end position="244"/>
    </location>
</feature>
<gene>
    <name evidence="2" type="ORF">SEPMUDRAFT_151174</name>
</gene>
<feature type="compositionally biased region" description="Low complexity" evidence="1">
    <location>
        <begin position="384"/>
        <end position="399"/>
    </location>
</feature>
<accession>M3BU12</accession>
<feature type="compositionally biased region" description="Polar residues" evidence="1">
    <location>
        <begin position="400"/>
        <end position="413"/>
    </location>
</feature>
<evidence type="ECO:0000256" key="1">
    <source>
        <dbReference type="SAM" id="MobiDB-lite"/>
    </source>
</evidence>
<dbReference type="HOGENOM" id="CLU_028829_0_0_1"/>
<dbReference type="Proteomes" id="UP000016931">
    <property type="component" value="Unassembled WGS sequence"/>
</dbReference>
<feature type="compositionally biased region" description="Basic and acidic residues" evidence="1">
    <location>
        <begin position="364"/>
        <end position="380"/>
    </location>
</feature>
<name>M3BU12_SPHMS</name>
<dbReference type="AlphaFoldDB" id="M3BU12"/>
<evidence type="ECO:0000313" key="2">
    <source>
        <dbReference type="EMBL" id="EMF10150.1"/>
    </source>
</evidence>
<dbReference type="GeneID" id="27903785"/>
<dbReference type="EMBL" id="KB456268">
    <property type="protein sequence ID" value="EMF10150.1"/>
    <property type="molecule type" value="Genomic_DNA"/>
</dbReference>
<proteinExistence type="predicted"/>
<dbReference type="OrthoDB" id="5421971at2759"/>
<keyword evidence="3" id="KW-1185">Reference proteome</keyword>
<evidence type="ECO:0000313" key="3">
    <source>
        <dbReference type="Proteomes" id="UP000016931"/>
    </source>
</evidence>
<organism evidence="2 3">
    <name type="scientific">Sphaerulina musiva (strain SO2202)</name>
    <name type="common">Poplar stem canker fungus</name>
    <name type="synonym">Septoria musiva</name>
    <dbReference type="NCBI Taxonomy" id="692275"/>
    <lineage>
        <taxon>Eukaryota</taxon>
        <taxon>Fungi</taxon>
        <taxon>Dikarya</taxon>
        <taxon>Ascomycota</taxon>
        <taxon>Pezizomycotina</taxon>
        <taxon>Dothideomycetes</taxon>
        <taxon>Dothideomycetidae</taxon>
        <taxon>Mycosphaerellales</taxon>
        <taxon>Mycosphaerellaceae</taxon>
        <taxon>Sphaerulina</taxon>
    </lineage>
</organism>
<feature type="compositionally biased region" description="Polar residues" evidence="1">
    <location>
        <begin position="217"/>
        <end position="232"/>
    </location>
</feature>
<dbReference type="RefSeq" id="XP_016758271.1">
    <property type="nucleotide sequence ID" value="XM_016906648.1"/>
</dbReference>
<protein>
    <submittedName>
        <fullName evidence="2">Uncharacterized protein</fullName>
    </submittedName>
</protein>
<feature type="region of interest" description="Disordered" evidence="1">
    <location>
        <begin position="119"/>
        <end position="150"/>
    </location>
</feature>
<feature type="region of interest" description="Disordered" evidence="1">
    <location>
        <begin position="263"/>
        <end position="429"/>
    </location>
</feature>
<feature type="compositionally biased region" description="Basic and acidic residues" evidence="1">
    <location>
        <begin position="329"/>
        <end position="357"/>
    </location>
</feature>
<sequence>MYRTNDPRFRRRINDFTHTLESANEATQSGLYIFIQTYVRPCCESVASCFTTCIDASCPSVNLSQRDRTRRQRARGQTRGRAELSFDFYDDWDEDENDGLLGWGNDEFDRLVAGSGAHSYGTVDAQPGRQRGMSYPKTRRKSLVDGEDPTVIPGSSGGFLRRLFGGKDLRYKPSAADLQEHPGARSTKTRTRRAGHESEALLDDDELAAGRGKTRARSGTQGSHNTTSSYSSRGDIFPSDEEDDAIPLDDEFAMVLERRATLTGLETESSSGKTAPAKRGKRPSAGSRTSTRTFSSRSTRSGGGSGRKRRSRTNSHAPASHSNVAEEYESPRERTPYADLERQEARAAAEEETDMLRKSAVQLLDHRGLGDQDLSSKEATPRSTTPAVATTEPATTTCAQQGDQGPLKQTSVTPCDDQEVAPGPAIRDD</sequence>
<feature type="compositionally biased region" description="Polar residues" evidence="1">
    <location>
        <begin position="314"/>
        <end position="323"/>
    </location>
</feature>
<dbReference type="eggNOG" id="ENOG502RJ2Z">
    <property type="taxonomic scope" value="Eukaryota"/>
</dbReference>
<dbReference type="OMA" id="GIWTFQH"/>
<feature type="compositionally biased region" description="Low complexity" evidence="1">
    <location>
        <begin position="286"/>
        <end position="300"/>
    </location>
</feature>
<reference evidence="2 3" key="1">
    <citation type="journal article" date="2012" name="PLoS Pathog.">
        <title>Diverse lifestyles and strategies of plant pathogenesis encoded in the genomes of eighteen Dothideomycetes fungi.</title>
        <authorList>
            <person name="Ohm R.A."/>
            <person name="Feau N."/>
            <person name="Henrissat B."/>
            <person name="Schoch C.L."/>
            <person name="Horwitz B.A."/>
            <person name="Barry K.W."/>
            <person name="Condon B.J."/>
            <person name="Copeland A.C."/>
            <person name="Dhillon B."/>
            <person name="Glaser F."/>
            <person name="Hesse C.N."/>
            <person name="Kosti I."/>
            <person name="LaButti K."/>
            <person name="Lindquist E.A."/>
            <person name="Lucas S."/>
            <person name="Salamov A.A."/>
            <person name="Bradshaw R.E."/>
            <person name="Ciuffetti L."/>
            <person name="Hamelin R.C."/>
            <person name="Kema G.H.J."/>
            <person name="Lawrence C."/>
            <person name="Scott J.A."/>
            <person name="Spatafora J.W."/>
            <person name="Turgeon B.G."/>
            <person name="de Wit P.J.G.M."/>
            <person name="Zhong S."/>
            <person name="Goodwin S.B."/>
            <person name="Grigoriev I.V."/>
        </authorList>
    </citation>
    <scope>NUCLEOTIDE SEQUENCE [LARGE SCALE GENOMIC DNA]</scope>
    <source>
        <strain evidence="2 3">SO2202</strain>
    </source>
</reference>
<feature type="compositionally biased region" description="Polar residues" evidence="1">
    <location>
        <begin position="264"/>
        <end position="273"/>
    </location>
</feature>